<dbReference type="InterPro" id="IPR036259">
    <property type="entry name" value="MFS_trans_sf"/>
</dbReference>
<dbReference type="GO" id="GO:0022857">
    <property type="term" value="F:transmembrane transporter activity"/>
    <property type="evidence" value="ECO:0007669"/>
    <property type="project" value="InterPro"/>
</dbReference>
<dbReference type="EMBL" id="CYZU01000072">
    <property type="protein sequence ID" value="CUP26112.1"/>
    <property type="molecule type" value="Genomic_DNA"/>
</dbReference>
<comment type="subcellular location">
    <subcellularLocation>
        <location evidence="1">Cell membrane</location>
        <topology evidence="1">Multi-pass membrane protein</topology>
    </subcellularLocation>
</comment>
<sequence>MNERLWNKHYISVLLVNTLNAFSFYMTATILSKYLVNIGTTVAIAGFIVGLFSLTSLCCRPFSGIMADRLSNVTLLKWSNVLMGIGLLGFTLTTQIPLLVGFRIINGIGFALSGTCQISLASRYIPKTKMGEGIGYLGLGMVVGSAVAPGIGITIADIVGMKATFLVSAILTVIAYVILCFFHEEKKPAVEKKKIGFSDIIAVKALPFTLVAGTFSFTNGIVASYLVLYADEIGVKGISIYFTVCAIVLFIIRPFSGKLMDKKGIAITVLPGLLLTASAMFMLGRSRTLLLILVTGAVRSLGQGAAQPSLQAGCIHTVGTEKSGVATSTYYLGGDICQGVGPMIGGCVVQMFAGTAGFTAIFDICGFLLLGALVFFLFTVRKTSPQMNQRSKKGENYAES</sequence>
<feature type="transmembrane region" description="Helical" evidence="6">
    <location>
        <begin position="205"/>
        <end position="227"/>
    </location>
</feature>
<feature type="transmembrane region" description="Helical" evidence="6">
    <location>
        <begin position="165"/>
        <end position="184"/>
    </location>
</feature>
<feature type="transmembrane region" description="Helical" evidence="6">
    <location>
        <begin position="78"/>
        <end position="98"/>
    </location>
</feature>
<gene>
    <name evidence="8" type="ORF">ERS852491_04685</name>
</gene>
<feature type="transmembrane region" description="Helical" evidence="6">
    <location>
        <begin position="358"/>
        <end position="380"/>
    </location>
</feature>
<keyword evidence="3 6" id="KW-0812">Transmembrane</keyword>
<evidence type="ECO:0000256" key="6">
    <source>
        <dbReference type="SAM" id="Phobius"/>
    </source>
</evidence>
<dbReference type="CDD" id="cd17489">
    <property type="entry name" value="MFS_YfcJ_like"/>
    <property type="match status" value="1"/>
</dbReference>
<evidence type="ECO:0000256" key="1">
    <source>
        <dbReference type="ARBA" id="ARBA00004651"/>
    </source>
</evidence>
<feature type="transmembrane region" description="Helical" evidence="6">
    <location>
        <begin position="9"/>
        <end position="28"/>
    </location>
</feature>
<keyword evidence="4 6" id="KW-1133">Transmembrane helix</keyword>
<dbReference type="RefSeq" id="WP_055155133.1">
    <property type="nucleotide sequence ID" value="NZ_CYZU01000072.1"/>
</dbReference>
<keyword evidence="2" id="KW-0813">Transport</keyword>
<evidence type="ECO:0000256" key="2">
    <source>
        <dbReference type="ARBA" id="ARBA00022448"/>
    </source>
</evidence>
<dbReference type="PANTHER" id="PTHR23531:SF1">
    <property type="entry name" value="QUINOLENE RESISTANCE PROTEIN NORA"/>
    <property type="match status" value="1"/>
</dbReference>
<dbReference type="OrthoDB" id="9814001at2"/>
<organism evidence="8 9">
    <name type="scientific">Faecalicatena contorta</name>
    <dbReference type="NCBI Taxonomy" id="39482"/>
    <lineage>
        <taxon>Bacteria</taxon>
        <taxon>Bacillati</taxon>
        <taxon>Bacillota</taxon>
        <taxon>Clostridia</taxon>
        <taxon>Lachnospirales</taxon>
        <taxon>Lachnospiraceae</taxon>
        <taxon>Faecalicatena</taxon>
    </lineage>
</organism>
<evidence type="ECO:0000313" key="8">
    <source>
        <dbReference type="EMBL" id="CUP26112.1"/>
    </source>
</evidence>
<feature type="domain" description="Major facilitator superfamily (MFS) profile" evidence="7">
    <location>
        <begin position="9"/>
        <end position="384"/>
    </location>
</feature>
<feature type="transmembrane region" description="Helical" evidence="6">
    <location>
        <begin position="233"/>
        <end position="252"/>
    </location>
</feature>
<keyword evidence="5 6" id="KW-0472">Membrane</keyword>
<evidence type="ECO:0000256" key="5">
    <source>
        <dbReference type="ARBA" id="ARBA00023136"/>
    </source>
</evidence>
<dbReference type="PANTHER" id="PTHR23531">
    <property type="entry name" value="QUINOLENE RESISTANCE PROTEIN NORA"/>
    <property type="match status" value="1"/>
</dbReference>
<dbReference type="AlphaFoldDB" id="A0A174LPJ2"/>
<dbReference type="PROSITE" id="PS50850">
    <property type="entry name" value="MFS"/>
    <property type="match status" value="1"/>
</dbReference>
<dbReference type="PRINTS" id="PR01035">
    <property type="entry name" value="TCRTETA"/>
</dbReference>
<dbReference type="InterPro" id="IPR052714">
    <property type="entry name" value="MFS_Exporter"/>
</dbReference>
<evidence type="ECO:0000259" key="7">
    <source>
        <dbReference type="PROSITE" id="PS50850"/>
    </source>
</evidence>
<dbReference type="GO" id="GO:0005886">
    <property type="term" value="C:plasma membrane"/>
    <property type="evidence" value="ECO:0007669"/>
    <property type="project" value="UniProtKB-SubCell"/>
</dbReference>
<dbReference type="SUPFAM" id="SSF103473">
    <property type="entry name" value="MFS general substrate transporter"/>
    <property type="match status" value="1"/>
</dbReference>
<feature type="transmembrane region" description="Helical" evidence="6">
    <location>
        <begin position="134"/>
        <end position="159"/>
    </location>
</feature>
<dbReference type="Proteomes" id="UP000095544">
    <property type="component" value="Unassembled WGS sequence"/>
</dbReference>
<feature type="transmembrane region" description="Helical" evidence="6">
    <location>
        <begin position="264"/>
        <end position="283"/>
    </location>
</feature>
<dbReference type="InterPro" id="IPR011701">
    <property type="entry name" value="MFS"/>
</dbReference>
<reference evidence="8 9" key="1">
    <citation type="submission" date="2015-09" db="EMBL/GenBank/DDBJ databases">
        <authorList>
            <consortium name="Pathogen Informatics"/>
        </authorList>
    </citation>
    <scope>NUCLEOTIDE SEQUENCE [LARGE SCALE GENOMIC DNA]</scope>
    <source>
        <strain evidence="8 9">2789STDY5834876</strain>
    </source>
</reference>
<protein>
    <submittedName>
        <fullName evidence="8">Drug efflux system protein MdtG</fullName>
    </submittedName>
</protein>
<dbReference type="STRING" id="39482.ERS852491_04685"/>
<evidence type="ECO:0000313" key="9">
    <source>
        <dbReference type="Proteomes" id="UP000095544"/>
    </source>
</evidence>
<dbReference type="InterPro" id="IPR020846">
    <property type="entry name" value="MFS_dom"/>
</dbReference>
<dbReference type="Gene3D" id="1.20.1250.20">
    <property type="entry name" value="MFS general substrate transporter like domains"/>
    <property type="match status" value="1"/>
</dbReference>
<feature type="transmembrane region" description="Helical" evidence="6">
    <location>
        <begin position="34"/>
        <end position="57"/>
    </location>
</feature>
<feature type="transmembrane region" description="Helical" evidence="6">
    <location>
        <begin position="104"/>
        <end position="122"/>
    </location>
</feature>
<accession>A0A174LPJ2</accession>
<evidence type="ECO:0000256" key="4">
    <source>
        <dbReference type="ARBA" id="ARBA00022989"/>
    </source>
</evidence>
<proteinExistence type="predicted"/>
<dbReference type="Pfam" id="PF07690">
    <property type="entry name" value="MFS_1"/>
    <property type="match status" value="1"/>
</dbReference>
<dbReference type="InterPro" id="IPR001958">
    <property type="entry name" value="Tet-R_TetA/multi-R_MdtG-like"/>
</dbReference>
<name>A0A174LPJ2_9FIRM</name>
<evidence type="ECO:0000256" key="3">
    <source>
        <dbReference type="ARBA" id="ARBA00022692"/>
    </source>
</evidence>